<proteinExistence type="inferred from homology"/>
<keyword evidence="9" id="KW-1185">Reference proteome</keyword>
<organism evidence="8 9">
    <name type="scientific">Pseudoalteromonas rhizosphaerae</name>
    <dbReference type="NCBI Taxonomy" id="2518973"/>
    <lineage>
        <taxon>Bacteria</taxon>
        <taxon>Pseudomonadati</taxon>
        <taxon>Pseudomonadota</taxon>
        <taxon>Gammaproteobacteria</taxon>
        <taxon>Alteromonadales</taxon>
        <taxon>Pseudoalteromonadaceae</taxon>
        <taxon>Pseudoalteromonas</taxon>
    </lineage>
</organism>
<dbReference type="PROSITE" id="PS50983">
    <property type="entry name" value="FE_B12_PBP"/>
    <property type="match status" value="1"/>
</dbReference>
<keyword evidence="4" id="KW-0408">Iron</keyword>
<keyword evidence="3" id="KW-0813">Transport</keyword>
<evidence type="ECO:0000256" key="4">
    <source>
        <dbReference type="ARBA" id="ARBA00022496"/>
    </source>
</evidence>
<dbReference type="Pfam" id="PF01497">
    <property type="entry name" value="Peripla_BP_2"/>
    <property type="match status" value="1"/>
</dbReference>
<sequence length="323" mass="36289">MTLQINQLLLLILFIILSGCDPVTENNKQVIEQDSQFEAIKITHSLGSSVINSIPKKVIALDMNEVDTLAQLHIPIAGMPKDFVPHFLANFEKDPDIQDLGAIVQPNIERVYALKPDLILISSLQANHYQALSKLAPTLYSEVNYMQSSDDQIKKIEEHILSVGKIFNKQARANQVIDKLEAKIQSTRTKIENRSETAMIILHNNGALRFFGPQSRYGFIYSALGMKSASPSVEAGSHGQPISHEFIYKYDPDIIYVIDRTAVMEGKSTISYQDLENPLLRKTKAWKNNHIHVVDPEAWYVTGASYSALMIMMTDILVGYDLD</sequence>
<dbReference type="RefSeq" id="WP_404676629.1">
    <property type="nucleotide sequence ID" value="NZ_JBJDOT010000062.1"/>
</dbReference>
<comment type="subcellular location">
    <subcellularLocation>
        <location evidence="1">Cell envelope</location>
    </subcellularLocation>
</comment>
<evidence type="ECO:0000256" key="6">
    <source>
        <dbReference type="SAM" id="Coils"/>
    </source>
</evidence>
<dbReference type="Gene3D" id="3.40.50.1980">
    <property type="entry name" value="Nitrogenase molybdenum iron protein domain"/>
    <property type="match status" value="2"/>
</dbReference>
<dbReference type="Proteomes" id="UP001620262">
    <property type="component" value="Unassembled WGS sequence"/>
</dbReference>
<dbReference type="SUPFAM" id="SSF53807">
    <property type="entry name" value="Helical backbone' metal receptor"/>
    <property type="match status" value="1"/>
</dbReference>
<reference evidence="8 9" key="1">
    <citation type="submission" date="2024-11" db="EMBL/GenBank/DDBJ databases">
        <title>The Natural Products Discovery Center: Release of the First 8490 Sequenced Strains for Exploring Actinobacteria Biosynthetic Diversity.</title>
        <authorList>
            <person name="Kalkreuter E."/>
            <person name="Kautsar S.A."/>
            <person name="Yang D."/>
            <person name="Bader C.D."/>
            <person name="Teijaro C.N."/>
            <person name="Fluegel L."/>
            <person name="Davis C.M."/>
            <person name="Simpson J.R."/>
            <person name="Lauterbach L."/>
            <person name="Steele A.D."/>
            <person name="Gui C."/>
            <person name="Meng S."/>
            <person name="Li G."/>
            <person name="Viehrig K."/>
            <person name="Ye F."/>
            <person name="Su P."/>
            <person name="Kiefer A.F."/>
            <person name="Nichols A."/>
            <person name="Cepeda A.J."/>
            <person name="Yan W."/>
            <person name="Fan B."/>
            <person name="Jiang Y."/>
            <person name="Adhikari A."/>
            <person name="Zheng C.-J."/>
            <person name="Schuster L."/>
            <person name="Cowan T.M."/>
            <person name="Smanski M.J."/>
            <person name="Chevrette M.G."/>
            <person name="De Carvalho L.P.S."/>
            <person name="Shen B."/>
        </authorList>
    </citation>
    <scope>NUCLEOTIDE SEQUENCE [LARGE SCALE GENOMIC DNA]</scope>
    <source>
        <strain evidence="8 9">NPDC078403</strain>
    </source>
</reference>
<gene>
    <name evidence="8" type="ORF">ACI2JU_23295</name>
</gene>
<comment type="similarity">
    <text evidence="2">Belongs to the bacterial solute-binding protein 8 family.</text>
</comment>
<protein>
    <submittedName>
        <fullName evidence="8">Siderophore ABC transporter substrate-binding protein</fullName>
    </submittedName>
</protein>
<evidence type="ECO:0000313" key="8">
    <source>
        <dbReference type="EMBL" id="MFK3866775.1"/>
    </source>
</evidence>
<evidence type="ECO:0000313" key="9">
    <source>
        <dbReference type="Proteomes" id="UP001620262"/>
    </source>
</evidence>
<comment type="caution">
    <text evidence="8">The sequence shown here is derived from an EMBL/GenBank/DDBJ whole genome shotgun (WGS) entry which is preliminary data.</text>
</comment>
<keyword evidence="6" id="KW-0175">Coiled coil</keyword>
<keyword evidence="5" id="KW-0732">Signal</keyword>
<accession>A0ABW8L400</accession>
<dbReference type="InterPro" id="IPR051313">
    <property type="entry name" value="Bact_iron-sidero_bind"/>
</dbReference>
<dbReference type="CDD" id="cd01140">
    <property type="entry name" value="FatB"/>
    <property type="match status" value="1"/>
</dbReference>
<keyword evidence="4" id="KW-0410">Iron transport</keyword>
<evidence type="ECO:0000256" key="2">
    <source>
        <dbReference type="ARBA" id="ARBA00008814"/>
    </source>
</evidence>
<dbReference type="InterPro" id="IPR033870">
    <property type="entry name" value="FatB"/>
</dbReference>
<evidence type="ECO:0000256" key="5">
    <source>
        <dbReference type="ARBA" id="ARBA00022729"/>
    </source>
</evidence>
<dbReference type="EMBL" id="JBJDOT010000062">
    <property type="protein sequence ID" value="MFK3866775.1"/>
    <property type="molecule type" value="Genomic_DNA"/>
</dbReference>
<keyword evidence="4" id="KW-0406">Ion transport</keyword>
<feature type="domain" description="Fe/B12 periplasmic-binding" evidence="7">
    <location>
        <begin position="57"/>
        <end position="323"/>
    </location>
</feature>
<feature type="coiled-coil region" evidence="6">
    <location>
        <begin position="170"/>
        <end position="197"/>
    </location>
</feature>
<evidence type="ECO:0000256" key="1">
    <source>
        <dbReference type="ARBA" id="ARBA00004196"/>
    </source>
</evidence>
<name>A0ABW8L400_9GAMM</name>
<evidence type="ECO:0000256" key="3">
    <source>
        <dbReference type="ARBA" id="ARBA00022448"/>
    </source>
</evidence>
<evidence type="ECO:0000259" key="7">
    <source>
        <dbReference type="PROSITE" id="PS50983"/>
    </source>
</evidence>
<dbReference type="InterPro" id="IPR002491">
    <property type="entry name" value="ABC_transptr_periplasmic_BD"/>
</dbReference>
<dbReference type="PANTHER" id="PTHR30532:SF28">
    <property type="entry name" value="PETROBACTIN-BINDING PROTEIN YCLQ"/>
    <property type="match status" value="1"/>
</dbReference>
<dbReference type="PANTHER" id="PTHR30532">
    <property type="entry name" value="IRON III DICITRATE-BINDING PERIPLASMIC PROTEIN"/>
    <property type="match status" value="1"/>
</dbReference>